<evidence type="ECO:0000256" key="1">
    <source>
        <dbReference type="ARBA" id="ARBA00022737"/>
    </source>
</evidence>
<reference evidence="4 5" key="1">
    <citation type="journal article" date="2017" name="BMC Genomics">
        <title>Genomic characterization of two novel pathogenic avipoxviruses isolated from pacific shearwaters (Ardenna spp.).</title>
        <authorList>
            <person name="Sarker S."/>
            <person name="Das S."/>
            <person name="Lavers J.L."/>
            <person name="Hutton I."/>
            <person name="Helbig K."/>
            <person name="Imbery J."/>
            <person name="Upton C."/>
            <person name="Raidal S.R."/>
        </authorList>
    </citation>
    <scope>NUCLEOTIDE SEQUENCE [LARGE SCALE GENOMIC DNA]</scope>
    <source>
        <strain evidence="4 5">SWPV-1</strain>
    </source>
</reference>
<dbReference type="Gene3D" id="1.25.40.20">
    <property type="entry name" value="Ankyrin repeat-containing domain"/>
    <property type="match status" value="2"/>
</dbReference>
<dbReference type="SUPFAM" id="SSF48403">
    <property type="entry name" value="Ankyrin repeat"/>
    <property type="match status" value="1"/>
</dbReference>
<dbReference type="PRINTS" id="PR01415">
    <property type="entry name" value="ANKYRIN"/>
</dbReference>
<dbReference type="InterPro" id="IPR002110">
    <property type="entry name" value="Ankyrin_rpt"/>
</dbReference>
<dbReference type="InterPro" id="IPR036770">
    <property type="entry name" value="Ankyrin_rpt-contain_sf"/>
</dbReference>
<proteinExistence type="predicted"/>
<keyword evidence="2 3" id="KW-0040">ANK repeat</keyword>
<dbReference type="Proteomes" id="UP000315116">
    <property type="component" value="Segment"/>
</dbReference>
<name>A0A1V0S822_CNPV</name>
<feature type="repeat" description="ANK" evidence="3">
    <location>
        <begin position="160"/>
        <end position="192"/>
    </location>
</feature>
<evidence type="ECO:0000256" key="3">
    <source>
        <dbReference type="PROSITE-ProRule" id="PRU00023"/>
    </source>
</evidence>
<evidence type="ECO:0000313" key="5">
    <source>
        <dbReference type="Proteomes" id="UP000315116"/>
    </source>
</evidence>
<dbReference type="PANTHER" id="PTHR24198">
    <property type="entry name" value="ANKYRIN REPEAT AND PROTEIN KINASE DOMAIN-CONTAINING PROTEIN"/>
    <property type="match status" value="1"/>
</dbReference>
<sequence length="476" mass="54486">MDMEEINYCMYVSEDETVLFKIEEYEKKNRLIINNDILYSAVLARRYYIVKALLHKGYNTNSYDKHNNYPIHMISSSLYLSIPQFFSSYCKYCKELLACKKYLNLSKSTKVLLIKYIMLSGKNIADDNLLCLSDTVRSEEIRILKLLLDYGADINVVNGYGFTALHDSVKDNNLEISKLLLSRGINTHIKSNTGITAFAYAAQSKNINILKCILDYYDGYKYYDYDSIALSKAIYSKDVNRMVILLELGLNIDLINDLGSTALHVAIEHRSYSITKLLLKKGADPNAEDQYGRTPIYMACTNNKLVSILLRYGARVIVIDKYGYTPIDMLNSESKSCTRTKDVFDSSPSVKNEPRTDCVLLSAHLIIARLVLDACQYPEIENTNVYLSCIKSIISSNLLENILKECQIEIEKIKSTKILDYTLDVFLLNNINIDIYRNSNIITLLESILILFPNYGIYINKNIIDCKKRLSLIDKK</sequence>
<dbReference type="EMBL" id="KX857216">
    <property type="protein sequence ID" value="ARF02781.1"/>
    <property type="molecule type" value="Genomic_DNA"/>
</dbReference>
<keyword evidence="1" id="KW-0677">Repeat</keyword>
<dbReference type="SMART" id="SM00248">
    <property type="entry name" value="ANK"/>
    <property type="match status" value="7"/>
</dbReference>
<organism evidence="4 5">
    <name type="scientific">Shearwaterpox virus</name>
    <dbReference type="NCBI Taxonomy" id="1974596"/>
    <lineage>
        <taxon>Viruses</taxon>
        <taxon>Varidnaviria</taxon>
        <taxon>Bamfordvirae</taxon>
        <taxon>Nucleocytoviricota</taxon>
        <taxon>Pokkesviricetes</taxon>
        <taxon>Chitovirales</taxon>
        <taxon>Poxviridae</taxon>
        <taxon>Chordopoxvirinae</taxon>
        <taxon>Avipoxvirus</taxon>
        <taxon>Avipoxvirus canarypox</taxon>
        <taxon>Canarypox virus</taxon>
    </lineage>
</organism>
<dbReference type="PANTHER" id="PTHR24198:SF165">
    <property type="entry name" value="ANKYRIN REPEAT-CONTAINING PROTEIN-RELATED"/>
    <property type="match status" value="1"/>
</dbReference>
<evidence type="ECO:0000313" key="4">
    <source>
        <dbReference type="EMBL" id="ARF02781.1"/>
    </source>
</evidence>
<gene>
    <name evidence="4" type="primary">SWPV1-207</name>
</gene>
<evidence type="ECO:0000256" key="2">
    <source>
        <dbReference type="ARBA" id="ARBA00023043"/>
    </source>
</evidence>
<protein>
    <submittedName>
        <fullName evidence="4">SWPV1-207</fullName>
    </submittedName>
</protein>
<feature type="repeat" description="ANK" evidence="3">
    <location>
        <begin position="258"/>
        <end position="290"/>
    </location>
</feature>
<dbReference type="PROSITE" id="PS50088">
    <property type="entry name" value="ANK_REPEAT"/>
    <property type="match status" value="2"/>
</dbReference>
<dbReference type="Pfam" id="PF00023">
    <property type="entry name" value="Ank"/>
    <property type="match status" value="1"/>
</dbReference>
<accession>A0A1V0S822</accession>
<dbReference type="PROSITE" id="PS50297">
    <property type="entry name" value="ANK_REP_REGION"/>
    <property type="match status" value="2"/>
</dbReference>
<dbReference type="Pfam" id="PF12796">
    <property type="entry name" value="Ank_2"/>
    <property type="match status" value="2"/>
</dbReference>